<feature type="domain" description="Ketoreductase" evidence="3">
    <location>
        <begin position="7"/>
        <end position="186"/>
    </location>
</feature>
<comment type="similarity">
    <text evidence="1">Belongs to the short-chain dehydrogenases/reductases (SDR) family.</text>
</comment>
<dbReference type="AlphaFoldDB" id="A0A1M5VL45"/>
<dbReference type="PANTHER" id="PTHR42760">
    <property type="entry name" value="SHORT-CHAIN DEHYDROGENASES/REDUCTASES FAMILY MEMBER"/>
    <property type="match status" value="1"/>
</dbReference>
<evidence type="ECO:0000313" key="4">
    <source>
        <dbReference type="EMBL" id="SHH75961.1"/>
    </source>
</evidence>
<dbReference type="FunFam" id="3.40.50.720:FF:000084">
    <property type="entry name" value="Short-chain dehydrogenase reductase"/>
    <property type="match status" value="1"/>
</dbReference>
<gene>
    <name evidence="4" type="ORF">SAMN02746098_01394</name>
</gene>
<dbReference type="Proteomes" id="UP000183954">
    <property type="component" value="Unassembled WGS sequence"/>
</dbReference>
<sequence length="263" mass="27860">MGKLSGKVAFITGASKGIGEGIARVYAKHGAKLVLAARSSATEELAQELRELGFEVIAVKVDVTDVESIQAGVDKAIETFGKIDVLVNKAGVCKLGSFLESSDEDRDFHIDVNIKGVWNTTKLVVPYMIKQSYGKIVIMSSVTGDMVADPGEVAYATTKAALIGFTKAMAREVADYNITVNAICPGYVLTPMVKEMALQSNPENPQSVIDGIANAIPMKRLADPVEVGELAAFLGCDESSYLTGTQMVIDGGSTLPETFTMGV</sequence>
<dbReference type="STRING" id="1121420.SAMN02746098_01394"/>
<dbReference type="PRINTS" id="PR00080">
    <property type="entry name" value="SDRFAMILY"/>
</dbReference>
<dbReference type="NCBIfam" id="NF005559">
    <property type="entry name" value="PRK07231.1"/>
    <property type="match status" value="1"/>
</dbReference>
<organism evidence="4 5">
    <name type="scientific">Desulfosporosinus lacus DSM 15449</name>
    <dbReference type="NCBI Taxonomy" id="1121420"/>
    <lineage>
        <taxon>Bacteria</taxon>
        <taxon>Bacillati</taxon>
        <taxon>Bacillota</taxon>
        <taxon>Clostridia</taxon>
        <taxon>Eubacteriales</taxon>
        <taxon>Desulfitobacteriaceae</taxon>
        <taxon>Desulfosporosinus</taxon>
    </lineage>
</organism>
<dbReference type="SMART" id="SM00822">
    <property type="entry name" value="PKS_KR"/>
    <property type="match status" value="1"/>
</dbReference>
<evidence type="ECO:0000256" key="1">
    <source>
        <dbReference type="ARBA" id="ARBA00006484"/>
    </source>
</evidence>
<dbReference type="InterPro" id="IPR057326">
    <property type="entry name" value="KR_dom"/>
</dbReference>
<dbReference type="GO" id="GO:0016616">
    <property type="term" value="F:oxidoreductase activity, acting on the CH-OH group of donors, NAD or NADP as acceptor"/>
    <property type="evidence" value="ECO:0007669"/>
    <property type="project" value="TreeGrafter"/>
</dbReference>
<dbReference type="RefSeq" id="WP_073028813.1">
    <property type="nucleotide sequence ID" value="NZ_FQXJ01000004.1"/>
</dbReference>
<evidence type="ECO:0000256" key="2">
    <source>
        <dbReference type="ARBA" id="ARBA00023002"/>
    </source>
</evidence>
<dbReference type="InterPro" id="IPR020904">
    <property type="entry name" value="Sc_DH/Rdtase_CS"/>
</dbReference>
<dbReference type="InterPro" id="IPR036291">
    <property type="entry name" value="NAD(P)-bd_dom_sf"/>
</dbReference>
<reference evidence="5" key="1">
    <citation type="submission" date="2016-11" db="EMBL/GenBank/DDBJ databases">
        <authorList>
            <person name="Varghese N."/>
            <person name="Submissions S."/>
        </authorList>
    </citation>
    <scope>NUCLEOTIDE SEQUENCE [LARGE SCALE GENOMIC DNA]</scope>
    <source>
        <strain evidence="5">DSM 15449</strain>
    </source>
</reference>
<dbReference type="Gene3D" id="3.40.50.720">
    <property type="entry name" value="NAD(P)-binding Rossmann-like Domain"/>
    <property type="match status" value="1"/>
</dbReference>
<dbReference type="Pfam" id="PF13561">
    <property type="entry name" value="adh_short_C2"/>
    <property type="match status" value="1"/>
</dbReference>
<keyword evidence="5" id="KW-1185">Reference proteome</keyword>
<proteinExistence type="inferred from homology"/>
<dbReference type="PRINTS" id="PR00081">
    <property type="entry name" value="GDHRDH"/>
</dbReference>
<dbReference type="SUPFAM" id="SSF51735">
    <property type="entry name" value="NAD(P)-binding Rossmann-fold domains"/>
    <property type="match status" value="1"/>
</dbReference>
<dbReference type="NCBIfam" id="NF006080">
    <property type="entry name" value="PRK08226.1"/>
    <property type="match status" value="1"/>
</dbReference>
<keyword evidence="2" id="KW-0560">Oxidoreductase</keyword>
<evidence type="ECO:0000259" key="3">
    <source>
        <dbReference type="SMART" id="SM00822"/>
    </source>
</evidence>
<dbReference type="GO" id="GO:0008206">
    <property type="term" value="P:bile acid metabolic process"/>
    <property type="evidence" value="ECO:0007669"/>
    <property type="project" value="UniProtKB-ARBA"/>
</dbReference>
<protein>
    <recommendedName>
        <fullName evidence="3">Ketoreductase domain-containing protein</fullName>
    </recommendedName>
</protein>
<dbReference type="PROSITE" id="PS00061">
    <property type="entry name" value="ADH_SHORT"/>
    <property type="match status" value="1"/>
</dbReference>
<dbReference type="InterPro" id="IPR002347">
    <property type="entry name" value="SDR_fam"/>
</dbReference>
<name>A0A1M5VL45_9FIRM</name>
<dbReference type="OrthoDB" id="9803333at2"/>
<evidence type="ECO:0000313" key="5">
    <source>
        <dbReference type="Proteomes" id="UP000183954"/>
    </source>
</evidence>
<dbReference type="EMBL" id="FQXJ01000004">
    <property type="protein sequence ID" value="SHH75961.1"/>
    <property type="molecule type" value="Genomic_DNA"/>
</dbReference>
<accession>A0A1M5VL45</accession>